<evidence type="ECO:0000313" key="2">
    <source>
        <dbReference type="Proteomes" id="UP001417504"/>
    </source>
</evidence>
<sequence>MFIYIGKLIYIYIVNQKNKMENAKLPKRVLKERRKEIDMRGKIIISLGKN</sequence>
<accession>A0AAP0ECM5</accession>
<comment type="caution">
    <text evidence="1">The sequence shown here is derived from an EMBL/GenBank/DDBJ whole genome shotgun (WGS) entry which is preliminary data.</text>
</comment>
<name>A0AAP0ECM5_9MAGN</name>
<keyword evidence="2" id="KW-1185">Reference proteome</keyword>
<dbReference type="EMBL" id="JBBNAE010000010">
    <property type="protein sequence ID" value="KAK9090806.1"/>
    <property type="molecule type" value="Genomic_DNA"/>
</dbReference>
<gene>
    <name evidence="1" type="ORF">Sjap_023983</name>
</gene>
<protein>
    <submittedName>
        <fullName evidence="1">Uncharacterized protein</fullName>
    </submittedName>
</protein>
<proteinExistence type="predicted"/>
<organism evidence="1 2">
    <name type="scientific">Stephania japonica</name>
    <dbReference type="NCBI Taxonomy" id="461633"/>
    <lineage>
        <taxon>Eukaryota</taxon>
        <taxon>Viridiplantae</taxon>
        <taxon>Streptophyta</taxon>
        <taxon>Embryophyta</taxon>
        <taxon>Tracheophyta</taxon>
        <taxon>Spermatophyta</taxon>
        <taxon>Magnoliopsida</taxon>
        <taxon>Ranunculales</taxon>
        <taxon>Menispermaceae</taxon>
        <taxon>Menispermoideae</taxon>
        <taxon>Cissampelideae</taxon>
        <taxon>Stephania</taxon>
    </lineage>
</organism>
<reference evidence="1 2" key="1">
    <citation type="submission" date="2024-01" db="EMBL/GenBank/DDBJ databases">
        <title>Genome assemblies of Stephania.</title>
        <authorList>
            <person name="Yang L."/>
        </authorList>
    </citation>
    <scope>NUCLEOTIDE SEQUENCE [LARGE SCALE GENOMIC DNA]</scope>
    <source>
        <strain evidence="1">QJT</strain>
        <tissue evidence="1">Leaf</tissue>
    </source>
</reference>
<evidence type="ECO:0000313" key="1">
    <source>
        <dbReference type="EMBL" id="KAK9090806.1"/>
    </source>
</evidence>
<dbReference type="Proteomes" id="UP001417504">
    <property type="component" value="Unassembled WGS sequence"/>
</dbReference>
<dbReference type="AlphaFoldDB" id="A0AAP0ECM5"/>